<dbReference type="EMBL" id="AJAT01000015">
    <property type="protein sequence ID" value="EOL43822.1"/>
    <property type="molecule type" value="Genomic_DNA"/>
</dbReference>
<protein>
    <submittedName>
        <fullName evidence="1">Uncharacterized protein</fullName>
    </submittedName>
</protein>
<dbReference type="RefSeq" id="WP_010768466.1">
    <property type="nucleotide sequence ID" value="NZ_ASWE01000002.1"/>
</dbReference>
<proteinExistence type="predicted"/>
<organism evidence="1 2">
    <name type="scientific">Enterococcus phoeniculicola ATCC BAA-412</name>
    <dbReference type="NCBI Taxonomy" id="1158610"/>
    <lineage>
        <taxon>Bacteria</taxon>
        <taxon>Bacillati</taxon>
        <taxon>Bacillota</taxon>
        <taxon>Bacilli</taxon>
        <taxon>Lactobacillales</taxon>
        <taxon>Enterococcaceae</taxon>
        <taxon>Enterococcus</taxon>
    </lineage>
</organism>
<name>R3W8K4_9ENTE</name>
<reference evidence="1 2" key="1">
    <citation type="submission" date="2013-02" db="EMBL/GenBank/DDBJ databases">
        <title>The Genome Sequence of Enterococcus phoeniculicola BAA-412.</title>
        <authorList>
            <consortium name="The Broad Institute Genome Sequencing Platform"/>
            <consortium name="The Broad Institute Genome Sequencing Center for Infectious Disease"/>
            <person name="Earl A.M."/>
            <person name="Gilmore M.S."/>
            <person name="Lebreton F."/>
            <person name="Walker B."/>
            <person name="Young S.K."/>
            <person name="Zeng Q."/>
            <person name="Gargeya S."/>
            <person name="Fitzgerald M."/>
            <person name="Haas B."/>
            <person name="Abouelleil A."/>
            <person name="Alvarado L."/>
            <person name="Arachchi H.M."/>
            <person name="Berlin A.M."/>
            <person name="Chapman S.B."/>
            <person name="Dewar J."/>
            <person name="Goldberg J."/>
            <person name="Griggs A."/>
            <person name="Gujja S."/>
            <person name="Hansen M."/>
            <person name="Howarth C."/>
            <person name="Imamovic A."/>
            <person name="Larimer J."/>
            <person name="McCowan C."/>
            <person name="Murphy C."/>
            <person name="Neiman D."/>
            <person name="Pearson M."/>
            <person name="Priest M."/>
            <person name="Roberts A."/>
            <person name="Saif S."/>
            <person name="Shea T."/>
            <person name="Sisk P."/>
            <person name="Sykes S."/>
            <person name="Wortman J."/>
            <person name="Nusbaum C."/>
            <person name="Birren B."/>
        </authorList>
    </citation>
    <scope>NUCLEOTIDE SEQUENCE [LARGE SCALE GENOMIC DNA]</scope>
    <source>
        <strain evidence="1 2">ATCC BAA-412</strain>
    </source>
</reference>
<dbReference type="HOGENOM" id="CLU_3381775_0_0_9"/>
<gene>
    <name evidence="1" type="ORF">UC3_01803</name>
</gene>
<sequence>MTRARKGIYIWFKDSETKKKVKDFLWSDNIDKL</sequence>
<evidence type="ECO:0000313" key="1">
    <source>
        <dbReference type="EMBL" id="EOL43822.1"/>
    </source>
</evidence>
<keyword evidence="2" id="KW-1185">Reference proteome</keyword>
<evidence type="ECO:0000313" key="2">
    <source>
        <dbReference type="Proteomes" id="UP000013785"/>
    </source>
</evidence>
<accession>R3W8K4</accession>
<comment type="caution">
    <text evidence="1">The sequence shown here is derived from an EMBL/GenBank/DDBJ whole genome shotgun (WGS) entry which is preliminary data.</text>
</comment>
<dbReference type="AlphaFoldDB" id="R3W8K4"/>
<dbReference type="Proteomes" id="UP000013785">
    <property type="component" value="Unassembled WGS sequence"/>
</dbReference>